<sequence>MRSLALGVTGNDADVEITDEDGNVIESAASKAVKSVTDGTYNEKTGYALDVSSYESAAVTVINNVIESVSAERSSLGASQNRLEHTISNLNNAI</sequence>
<name>A0ABW2EMY0_9BACI</name>
<keyword evidence="3" id="KW-1185">Reference proteome</keyword>
<proteinExistence type="predicted"/>
<dbReference type="RefSeq" id="WP_390217603.1">
    <property type="nucleotide sequence ID" value="NZ_JBHSZV010000052.1"/>
</dbReference>
<evidence type="ECO:0000313" key="2">
    <source>
        <dbReference type="EMBL" id="MFC7063702.1"/>
    </source>
</evidence>
<keyword evidence="2" id="KW-0969">Cilium</keyword>
<dbReference type="Pfam" id="PF00700">
    <property type="entry name" value="Flagellin_C"/>
    <property type="match status" value="1"/>
</dbReference>
<dbReference type="EMBL" id="JBHSZV010000052">
    <property type="protein sequence ID" value="MFC7063702.1"/>
    <property type="molecule type" value="Genomic_DNA"/>
</dbReference>
<gene>
    <name evidence="2" type="ORF">ACFQIC_18040</name>
</gene>
<dbReference type="Gene3D" id="1.20.1330.10">
    <property type="entry name" value="f41 fragment of flagellin, N-terminal domain"/>
    <property type="match status" value="1"/>
</dbReference>
<organism evidence="2 3">
    <name type="scientific">Halobacillus seohaensis</name>
    <dbReference type="NCBI Taxonomy" id="447421"/>
    <lineage>
        <taxon>Bacteria</taxon>
        <taxon>Bacillati</taxon>
        <taxon>Bacillota</taxon>
        <taxon>Bacilli</taxon>
        <taxon>Bacillales</taxon>
        <taxon>Bacillaceae</taxon>
        <taxon>Halobacillus</taxon>
    </lineage>
</organism>
<dbReference type="Proteomes" id="UP001596410">
    <property type="component" value="Unassembled WGS sequence"/>
</dbReference>
<protein>
    <submittedName>
        <fullName evidence="2">Flagellin</fullName>
    </submittedName>
</protein>
<accession>A0ABW2EMY0</accession>
<feature type="domain" description="Flagellin C-terminal" evidence="1">
    <location>
        <begin position="60"/>
        <end position="93"/>
    </location>
</feature>
<evidence type="ECO:0000313" key="3">
    <source>
        <dbReference type="Proteomes" id="UP001596410"/>
    </source>
</evidence>
<dbReference type="SUPFAM" id="SSF64518">
    <property type="entry name" value="Phase 1 flagellin"/>
    <property type="match status" value="1"/>
</dbReference>
<evidence type="ECO:0000259" key="1">
    <source>
        <dbReference type="Pfam" id="PF00700"/>
    </source>
</evidence>
<keyword evidence="2" id="KW-0282">Flagellum</keyword>
<dbReference type="InterPro" id="IPR046358">
    <property type="entry name" value="Flagellin_C"/>
</dbReference>
<reference evidence="3" key="1">
    <citation type="journal article" date="2019" name="Int. J. Syst. Evol. Microbiol.">
        <title>The Global Catalogue of Microorganisms (GCM) 10K type strain sequencing project: providing services to taxonomists for standard genome sequencing and annotation.</title>
        <authorList>
            <consortium name="The Broad Institute Genomics Platform"/>
            <consortium name="The Broad Institute Genome Sequencing Center for Infectious Disease"/>
            <person name="Wu L."/>
            <person name="Ma J."/>
        </authorList>
    </citation>
    <scope>NUCLEOTIDE SEQUENCE [LARGE SCALE GENOMIC DNA]</scope>
    <source>
        <strain evidence="3">CGMCC 4.1621</strain>
    </source>
</reference>
<comment type="caution">
    <text evidence="2">The sequence shown here is derived from an EMBL/GenBank/DDBJ whole genome shotgun (WGS) entry which is preliminary data.</text>
</comment>
<keyword evidence="2" id="KW-0966">Cell projection</keyword>